<evidence type="ECO:0000313" key="3">
    <source>
        <dbReference type="Proteomes" id="UP000035722"/>
    </source>
</evidence>
<keyword evidence="1" id="KW-0472">Membrane</keyword>
<dbReference type="EMBL" id="CAQI01000025">
    <property type="protein sequence ID" value="CCQ44367.1"/>
    <property type="molecule type" value="Genomic_DNA"/>
</dbReference>
<feature type="transmembrane region" description="Helical" evidence="1">
    <location>
        <begin position="6"/>
        <end position="27"/>
    </location>
</feature>
<keyword evidence="3" id="KW-1185">Reference proteome</keyword>
<protein>
    <submittedName>
        <fullName evidence="2">Putative membrane protein</fullName>
    </submittedName>
</protein>
<evidence type="ECO:0000313" key="2">
    <source>
        <dbReference type="EMBL" id="CCQ44367.1"/>
    </source>
</evidence>
<proteinExistence type="predicted"/>
<name>A0A024GXL8_9MICC</name>
<keyword evidence="1" id="KW-1133">Transmembrane helix</keyword>
<comment type="caution">
    <text evidence="2">The sequence shown here is derived from an EMBL/GenBank/DDBJ whole genome shotgun (WGS) entry which is preliminary data.</text>
</comment>
<reference evidence="3" key="1">
    <citation type="journal article" date="2014" name="Genome Announc.">
        <title>Genome Sequence of Arthrobacter siccitolerans 4J27, a Xeroprotectant-Producing Desiccation-Tolerant Microorganism.</title>
        <authorList>
            <person name="Manzanera M."/>
            <person name="Santa-Cruz-Calvo L."/>
            <person name="Vilchez J.I."/>
            <person name="Garcia-Fontana C."/>
            <person name="Silva-Castro G.A."/>
            <person name="Calvo C."/>
            <person name="Gonzalez-Lopez J."/>
        </authorList>
    </citation>
    <scope>NUCLEOTIDE SEQUENCE [LARGE SCALE GENOMIC DNA]</scope>
    <source>
        <strain evidence="3">4J27</strain>
    </source>
</reference>
<gene>
    <name evidence="2" type="ORF">ARTSIC4J27_291</name>
</gene>
<keyword evidence="1" id="KW-0812">Transmembrane</keyword>
<dbReference type="AlphaFoldDB" id="A0A024GXL8"/>
<organism evidence="2 3">
    <name type="scientific">Pseudarthrobacter siccitolerans</name>
    <dbReference type="NCBI Taxonomy" id="861266"/>
    <lineage>
        <taxon>Bacteria</taxon>
        <taxon>Bacillati</taxon>
        <taxon>Actinomycetota</taxon>
        <taxon>Actinomycetes</taxon>
        <taxon>Micrococcales</taxon>
        <taxon>Micrococcaceae</taxon>
        <taxon>Pseudarthrobacter</taxon>
    </lineage>
</organism>
<sequence length="39" mass="4498">MAWYTGWAYLIAGLMTVDSLLLALWAIDEGWPGSWWKKP</sequence>
<accession>A0A024GXL8</accession>
<dbReference type="Proteomes" id="UP000035722">
    <property type="component" value="Unassembled WGS sequence"/>
</dbReference>
<evidence type="ECO:0000256" key="1">
    <source>
        <dbReference type="SAM" id="Phobius"/>
    </source>
</evidence>